<dbReference type="PANTHER" id="PTHR10887:SF495">
    <property type="entry name" value="HELICASE SENATAXIN ISOFORM X1-RELATED"/>
    <property type="match status" value="1"/>
</dbReference>
<organism evidence="3 4">
    <name type="scientific">Neocallimastix californiae</name>
    <dbReference type="NCBI Taxonomy" id="1754190"/>
    <lineage>
        <taxon>Eukaryota</taxon>
        <taxon>Fungi</taxon>
        <taxon>Fungi incertae sedis</taxon>
        <taxon>Chytridiomycota</taxon>
        <taxon>Chytridiomycota incertae sedis</taxon>
        <taxon>Neocallimastigomycetes</taxon>
        <taxon>Neocallimastigales</taxon>
        <taxon>Neocallimastigaceae</taxon>
        <taxon>Neocallimastix</taxon>
    </lineage>
</organism>
<dbReference type="AlphaFoldDB" id="A0A1Y2FDK5"/>
<evidence type="ECO:0000313" key="4">
    <source>
        <dbReference type="Proteomes" id="UP000193920"/>
    </source>
</evidence>
<dbReference type="InterPro" id="IPR045055">
    <property type="entry name" value="DNA2/NAM7-like"/>
</dbReference>
<proteinExistence type="predicted"/>
<dbReference type="InterPro" id="IPR027417">
    <property type="entry name" value="P-loop_NTPase"/>
</dbReference>
<reference evidence="3 4" key="1">
    <citation type="submission" date="2016-08" db="EMBL/GenBank/DDBJ databases">
        <title>A Parts List for Fungal Cellulosomes Revealed by Comparative Genomics.</title>
        <authorList>
            <consortium name="DOE Joint Genome Institute"/>
            <person name="Haitjema C.H."/>
            <person name="Gilmore S.P."/>
            <person name="Henske J.K."/>
            <person name="Solomon K.V."/>
            <person name="De Groot R."/>
            <person name="Kuo A."/>
            <person name="Mondo S.J."/>
            <person name="Salamov A.A."/>
            <person name="Labutti K."/>
            <person name="Zhao Z."/>
            <person name="Chiniquy J."/>
            <person name="Barry K."/>
            <person name="Brewer H.M."/>
            <person name="Purvine S.O."/>
            <person name="Wright A.T."/>
            <person name="Boxma B."/>
            <person name="Van Alen T."/>
            <person name="Hackstein J.H."/>
            <person name="Baker S.E."/>
            <person name="Grigoriev I.V."/>
            <person name="O'Malley M.A."/>
        </authorList>
    </citation>
    <scope>NUCLEOTIDE SEQUENCE [LARGE SCALE GENOMIC DNA]</scope>
    <source>
        <strain evidence="3 4">G1</strain>
    </source>
</reference>
<comment type="caution">
    <text evidence="3">The sequence shown here is derived from an EMBL/GenBank/DDBJ whole genome shotgun (WGS) entry which is preliminary data.</text>
</comment>
<accession>A0A1Y2FDK5</accession>
<dbReference type="InterPro" id="IPR041677">
    <property type="entry name" value="DNA2/NAM7_AAA_11"/>
</dbReference>
<evidence type="ECO:0000313" key="3">
    <source>
        <dbReference type="EMBL" id="ORY81687.1"/>
    </source>
</evidence>
<gene>
    <name evidence="3" type="ORF">LY90DRAFT_500075</name>
</gene>
<dbReference type="EMBL" id="MCOG01000010">
    <property type="protein sequence ID" value="ORY81687.1"/>
    <property type="molecule type" value="Genomic_DNA"/>
</dbReference>
<dbReference type="Proteomes" id="UP000193920">
    <property type="component" value="Unassembled WGS sequence"/>
</dbReference>
<dbReference type="CDD" id="cd17934">
    <property type="entry name" value="DEXXQc_Upf1-like"/>
    <property type="match status" value="1"/>
</dbReference>
<dbReference type="STRING" id="1754190.A0A1Y2FDK5"/>
<evidence type="ECO:0000256" key="1">
    <source>
        <dbReference type="SAM" id="Coils"/>
    </source>
</evidence>
<dbReference type="Pfam" id="PF13086">
    <property type="entry name" value="AAA_11"/>
    <property type="match status" value="1"/>
</dbReference>
<name>A0A1Y2FDK5_9FUNG</name>
<dbReference type="SUPFAM" id="SSF52540">
    <property type="entry name" value="P-loop containing nucleoside triphosphate hydrolases"/>
    <property type="match status" value="1"/>
</dbReference>
<keyword evidence="1" id="KW-0175">Coiled coil</keyword>
<dbReference type="Gene3D" id="3.40.50.300">
    <property type="entry name" value="P-loop containing nucleotide triphosphate hydrolases"/>
    <property type="match status" value="1"/>
</dbReference>
<protein>
    <submittedName>
        <fullName evidence="3">p-loop containing nucleoside triphosphate hydrolase protein</fullName>
    </submittedName>
</protein>
<keyword evidence="3" id="KW-0378">Hydrolase</keyword>
<dbReference type="OrthoDB" id="6513042at2759"/>
<dbReference type="GO" id="GO:0004386">
    <property type="term" value="F:helicase activity"/>
    <property type="evidence" value="ECO:0007669"/>
    <property type="project" value="InterPro"/>
</dbReference>
<sequence length="883" mass="103868">MNIGDNISKAIKEKKWLNISYTNTRELYVSIFNDRRAILDTINSWIFFDKIKTAKVIEFTSYDRPDELIEKIEQNMELCQWLNYDHFNNNILNYYIKCNELDVDPVQKEYDSVQGIDLNLLMKNLEYTLNYSQERKIISDIYHYEIRNVSSSHFTLIINRLSIDKVITPQLRFNESFMIEGRPQSIFKYIRMDVDEFTRTFESNQTEYENIISENLWYGEYINTKPEIMLLEREISVDLTDTYFVIEDKYRRKVLPDPLKSFFSSNSKVNNVERKDFSMVIYDEQINIDQVSVIYNSLKYPTTYVKGPPGTGKTQTILNIIMSGFYNDQRILVCSSNNKPVDGIKDKLNNFTYHEETIPFPYIRLGNSDDLKEATKKIKEYYEMSTDISKPEEDLVEIKIMDKKNHEKFLNLLENHERRQELQNRIDCAQNLIQLIENESTFTNIDEIQMKLEKDKEELDKLPIITNRDIVNNYIPFKSNEQVSEYFYYKSYQRINNLKDPIYSSLINVCSIYDDITRVKEFNNWCSEDSNMELLTKVFPIILSTNISSRRLGTPKFMFDTVIMDEAGQCNIATALIPITKAKSLVLVGDPRQLRPVIVLDDSVNKTLMDEFHISENYNYKKNSILDVMLFNDKISKNILLSYHYRCGRKIIKFSNQRYYNNELNLSHLKSDGNLEILDIKNKNVKYRNEAFDEASAIVNYIKRNNIHNVFIPLQERKKKLVIASDTEAIRRLSNQRDDLSNLIKYVKSNGNIVVPPNESILVEIGRSNGSRAEDEFFFTISHFCTCYQKYEVKRNVKLSNLFGNRYNTDMEFDSILYDLSGTDPKPLIAFEINGGEHIGNASRERSDNRKMKICSENNIKLIFIPNKMVKSYITIMDLIFKP</sequence>
<feature type="domain" description="DNA2/NAM7 helicase helicase" evidence="2">
    <location>
        <begin position="285"/>
        <end position="598"/>
    </location>
</feature>
<dbReference type="PANTHER" id="PTHR10887">
    <property type="entry name" value="DNA2/NAM7 HELICASE FAMILY"/>
    <property type="match status" value="1"/>
</dbReference>
<feature type="coiled-coil region" evidence="1">
    <location>
        <begin position="412"/>
        <end position="439"/>
    </location>
</feature>
<dbReference type="GO" id="GO:0016787">
    <property type="term" value="F:hydrolase activity"/>
    <property type="evidence" value="ECO:0007669"/>
    <property type="project" value="UniProtKB-KW"/>
</dbReference>
<keyword evidence="4" id="KW-1185">Reference proteome</keyword>
<evidence type="ECO:0000259" key="2">
    <source>
        <dbReference type="Pfam" id="PF13086"/>
    </source>
</evidence>